<dbReference type="NCBIfam" id="NF000355">
    <property type="entry name" value="ribo_prot_ABC_F"/>
    <property type="match status" value="1"/>
</dbReference>
<gene>
    <name evidence="5" type="ORF">HXX08_25235</name>
    <name evidence="6" type="ORF">OZ401_001906</name>
</gene>
<evidence type="ECO:0000313" key="5">
    <source>
        <dbReference type="EMBL" id="NWJ49175.1"/>
    </source>
</evidence>
<keyword evidence="3" id="KW-0175">Coiled coil</keyword>
<dbReference type="FunFam" id="3.40.50.300:FF:000011">
    <property type="entry name" value="Putative ABC transporter ATP-binding component"/>
    <property type="match status" value="1"/>
</dbReference>
<dbReference type="Pfam" id="PF12848">
    <property type="entry name" value="ABC_tran_Xtn"/>
    <property type="match status" value="1"/>
</dbReference>
<evidence type="ECO:0000256" key="2">
    <source>
        <dbReference type="ARBA" id="ARBA00022840"/>
    </source>
</evidence>
<organism evidence="5 7">
    <name type="scientific">Candidatus Chlorohelix allophototropha</name>
    <dbReference type="NCBI Taxonomy" id="3003348"/>
    <lineage>
        <taxon>Bacteria</taxon>
        <taxon>Bacillati</taxon>
        <taxon>Chloroflexota</taxon>
        <taxon>Chloroflexia</taxon>
        <taxon>Candidatus Chloroheliales</taxon>
        <taxon>Candidatus Chloroheliaceae</taxon>
        <taxon>Candidatus Chlorohelix</taxon>
    </lineage>
</organism>
<keyword evidence="8" id="KW-1185">Reference proteome</keyword>
<reference evidence="5 7" key="1">
    <citation type="submission" date="2020-06" db="EMBL/GenBank/DDBJ databases">
        <title>Anoxygenic phototrophic Chloroflexota member uses a Type I reaction center.</title>
        <authorList>
            <person name="Tsuji J.M."/>
            <person name="Shaw N.A."/>
            <person name="Nagashima S."/>
            <person name="Venkiteswaran J."/>
            <person name="Schiff S.L."/>
            <person name="Hanada S."/>
            <person name="Tank M."/>
            <person name="Neufeld J.D."/>
        </authorList>
    </citation>
    <scope>NUCLEOTIDE SEQUENCE [LARGE SCALE GENOMIC DNA]</scope>
    <source>
        <strain evidence="5">L227-S17</strain>
    </source>
</reference>
<evidence type="ECO:0000259" key="4">
    <source>
        <dbReference type="PROSITE" id="PS50893"/>
    </source>
</evidence>
<dbReference type="GO" id="GO:0016887">
    <property type="term" value="F:ATP hydrolysis activity"/>
    <property type="evidence" value="ECO:0007669"/>
    <property type="project" value="InterPro"/>
</dbReference>
<feature type="domain" description="ABC transporter" evidence="4">
    <location>
        <begin position="3"/>
        <end position="262"/>
    </location>
</feature>
<accession>A0A8T7MAL8</accession>
<reference evidence="6" key="2">
    <citation type="journal article" date="2024" name="Nature">
        <title>Anoxygenic phototroph of the Chloroflexota uses a type I reaction centre.</title>
        <authorList>
            <person name="Tsuji J.M."/>
            <person name="Shaw N.A."/>
            <person name="Nagashima S."/>
            <person name="Venkiteswaran J.J."/>
            <person name="Schiff S.L."/>
            <person name="Watanabe T."/>
            <person name="Fukui M."/>
            <person name="Hanada S."/>
            <person name="Tank M."/>
            <person name="Neufeld J.D."/>
        </authorList>
    </citation>
    <scope>NUCLEOTIDE SEQUENCE</scope>
    <source>
        <strain evidence="6">L227-S17</strain>
    </source>
</reference>
<evidence type="ECO:0000313" key="6">
    <source>
        <dbReference type="EMBL" id="WJW66118.1"/>
    </source>
</evidence>
<dbReference type="PROSITE" id="PS50893">
    <property type="entry name" value="ABC_TRANSPORTER_2"/>
    <property type="match status" value="2"/>
</dbReference>
<feature type="domain" description="ABC transporter" evidence="4">
    <location>
        <begin position="338"/>
        <end position="552"/>
    </location>
</feature>
<dbReference type="PANTHER" id="PTHR42855:SF2">
    <property type="entry name" value="DRUG RESISTANCE ABC TRANSPORTER,ATP-BINDING PROTEIN"/>
    <property type="match status" value="1"/>
</dbReference>
<dbReference type="PANTHER" id="PTHR42855">
    <property type="entry name" value="ABC TRANSPORTER ATP-BINDING SUBUNIT"/>
    <property type="match status" value="1"/>
</dbReference>
<dbReference type="CDD" id="cd03221">
    <property type="entry name" value="ABCF_EF-3"/>
    <property type="match status" value="2"/>
</dbReference>
<dbReference type="InterPro" id="IPR032781">
    <property type="entry name" value="ABC_tran_Xtn"/>
</dbReference>
<feature type="coiled-coil region" evidence="3">
    <location>
        <begin position="251"/>
        <end position="313"/>
    </location>
</feature>
<evidence type="ECO:0000256" key="3">
    <source>
        <dbReference type="SAM" id="Coils"/>
    </source>
</evidence>
<dbReference type="Proteomes" id="UP000521676">
    <property type="component" value="Unassembled WGS sequence"/>
</dbReference>
<dbReference type="SMART" id="SM00382">
    <property type="entry name" value="AAA"/>
    <property type="match status" value="2"/>
</dbReference>
<dbReference type="AlphaFoldDB" id="A0A8T7MAL8"/>
<dbReference type="RefSeq" id="WP_341467999.1">
    <property type="nucleotide sequence ID" value="NZ_CP128399.1"/>
</dbReference>
<dbReference type="InterPro" id="IPR003439">
    <property type="entry name" value="ABC_transporter-like_ATP-bd"/>
</dbReference>
<sequence>MLVRAIQVNKYFGGNLVFDNLDFEIKRGDKIALIGENGSGKSTLFKILAGKQPPDSGTVVIPRGTSIDYLEQEPQANPDDTVLDMVMSADPKIVSLHKQLQELEAHMGDPAVTADPAQFQNILDKYGLIQEQFDRSGGYNYEAKIKSVLKGIGFSEEQLSQPATKLSGGEKKLIGLAQLLVKEPDLLLLDEPDNHLDIKAKDWLEQYIMSHDGAVATISHDRYFLDRFINHIFELEDGKIYEYHCNYSGFREAKQRRLEKEAQLYEMQKRELKELEKTARRLKLWASLNLKFAGRAQSKKRQLNARKAELENTPKPTLNRNTVELEFGQEERSGKIALRLKAVAMTYGTRQLYAPFDLSIHYGERIGLVGPNGSGKTALFKLILGEEIPTTGTVQLGARVKVGYYSQEQETLDLRQTPVDYVRSIQPMIDEKAVALLKGRLLLDYDECFTPIGNLSGGQKSRLQLVGLGLKGINFLLLDEPTNNLDIPSMIVLEDALIDFEGTILVISHDRYFLDQVVDKIVAIENGQIKEYLGNFTDFYERTAGKIDLGTLNMPKRKS</sequence>
<dbReference type="InterPro" id="IPR027417">
    <property type="entry name" value="P-loop_NTPase"/>
</dbReference>
<keyword evidence="2 5" id="KW-0067">ATP-binding</keyword>
<name>A0A8T7MAL8_9CHLR</name>
<dbReference type="PROSITE" id="PS00211">
    <property type="entry name" value="ABC_TRANSPORTER_1"/>
    <property type="match status" value="1"/>
</dbReference>
<evidence type="ECO:0000313" key="8">
    <source>
        <dbReference type="Proteomes" id="UP001431572"/>
    </source>
</evidence>
<dbReference type="SUPFAM" id="SSF52540">
    <property type="entry name" value="P-loop containing nucleoside triphosphate hydrolases"/>
    <property type="match status" value="2"/>
</dbReference>
<evidence type="ECO:0000313" key="7">
    <source>
        <dbReference type="Proteomes" id="UP000521676"/>
    </source>
</evidence>
<dbReference type="Proteomes" id="UP001431572">
    <property type="component" value="Chromosome 1"/>
</dbReference>
<dbReference type="EMBL" id="CP128399">
    <property type="protein sequence ID" value="WJW66118.1"/>
    <property type="molecule type" value="Genomic_DNA"/>
</dbReference>
<dbReference type="GO" id="GO:0005524">
    <property type="term" value="F:ATP binding"/>
    <property type="evidence" value="ECO:0007669"/>
    <property type="project" value="UniProtKB-KW"/>
</dbReference>
<dbReference type="InterPro" id="IPR051309">
    <property type="entry name" value="ABCF_ATPase"/>
</dbReference>
<evidence type="ECO:0000256" key="1">
    <source>
        <dbReference type="ARBA" id="ARBA00022741"/>
    </source>
</evidence>
<dbReference type="EMBL" id="JACATZ010000016">
    <property type="protein sequence ID" value="NWJ49175.1"/>
    <property type="molecule type" value="Genomic_DNA"/>
</dbReference>
<keyword evidence="1" id="KW-0547">Nucleotide-binding</keyword>
<dbReference type="InterPro" id="IPR003593">
    <property type="entry name" value="AAA+_ATPase"/>
</dbReference>
<protein>
    <submittedName>
        <fullName evidence="5 6">ATP-binding cassette domain-containing protein</fullName>
    </submittedName>
</protein>
<dbReference type="Pfam" id="PF00005">
    <property type="entry name" value="ABC_tran"/>
    <property type="match status" value="2"/>
</dbReference>
<dbReference type="Gene3D" id="3.40.50.300">
    <property type="entry name" value="P-loop containing nucleotide triphosphate hydrolases"/>
    <property type="match status" value="2"/>
</dbReference>
<proteinExistence type="predicted"/>
<dbReference type="InterPro" id="IPR017871">
    <property type="entry name" value="ABC_transporter-like_CS"/>
</dbReference>